<dbReference type="Proteomes" id="UP000095286">
    <property type="component" value="Unplaced"/>
</dbReference>
<protein>
    <submittedName>
        <fullName evidence="2">PH domain-containing protein</fullName>
    </submittedName>
</protein>
<proteinExistence type="predicted"/>
<accession>A0AC35TUU3</accession>
<sequence>MNNISIIGYCDDNYTCSKNLRETCFMPPYKDIFDEDGLGMSPAGLYGKIFVRYTVNKLFGKKKVDISTMPTALTTCGRLLLYVDTAKGFILNVKKVKKVTITKDELADHFGINIKFSFGVVTLVVEEHVLTVWSSKLCRCMEGKKLKPLSYCIEENNFSEAANKSRCISEQEVVRNTAKRVELPNAKIDSTSISRKQPPPRRIFNFKSPLSASPLRRCQSEQNTPLSSRKPGMDIHKFIEFNARFQKTVSPKTIHREPIAEEISTHDYFTCEDTIQKSVSNYSKRIPSHHQDLLDAN</sequence>
<evidence type="ECO:0000313" key="1">
    <source>
        <dbReference type="Proteomes" id="UP000095286"/>
    </source>
</evidence>
<evidence type="ECO:0000313" key="2">
    <source>
        <dbReference type="WBParaSite" id="RSKR_0000462400.1"/>
    </source>
</evidence>
<name>A0AC35TUU3_9BILA</name>
<reference evidence="2" key="1">
    <citation type="submission" date="2016-11" db="UniProtKB">
        <authorList>
            <consortium name="WormBaseParasite"/>
        </authorList>
    </citation>
    <scope>IDENTIFICATION</scope>
    <source>
        <strain evidence="2">KR3021</strain>
    </source>
</reference>
<organism evidence="1 2">
    <name type="scientific">Rhabditophanes sp. KR3021</name>
    <dbReference type="NCBI Taxonomy" id="114890"/>
    <lineage>
        <taxon>Eukaryota</taxon>
        <taxon>Metazoa</taxon>
        <taxon>Ecdysozoa</taxon>
        <taxon>Nematoda</taxon>
        <taxon>Chromadorea</taxon>
        <taxon>Rhabditida</taxon>
        <taxon>Tylenchina</taxon>
        <taxon>Panagrolaimomorpha</taxon>
        <taxon>Strongyloidoidea</taxon>
        <taxon>Alloionematidae</taxon>
        <taxon>Rhabditophanes</taxon>
    </lineage>
</organism>
<dbReference type="WBParaSite" id="RSKR_0000462400.1">
    <property type="protein sequence ID" value="RSKR_0000462400.1"/>
    <property type="gene ID" value="RSKR_0000462400"/>
</dbReference>